<organism evidence="1 2">
    <name type="scientific">Ascaris lumbricoides</name>
    <name type="common">Giant roundworm</name>
    <dbReference type="NCBI Taxonomy" id="6252"/>
    <lineage>
        <taxon>Eukaryota</taxon>
        <taxon>Metazoa</taxon>
        <taxon>Ecdysozoa</taxon>
        <taxon>Nematoda</taxon>
        <taxon>Chromadorea</taxon>
        <taxon>Rhabditida</taxon>
        <taxon>Spirurina</taxon>
        <taxon>Ascaridomorpha</taxon>
        <taxon>Ascaridoidea</taxon>
        <taxon>Ascarididae</taxon>
        <taxon>Ascaris</taxon>
    </lineage>
</organism>
<dbReference type="AlphaFoldDB" id="A0A0M3HT11"/>
<accession>A0A0M3HT11</accession>
<dbReference type="WBParaSite" id="ALUE_0000571401-mRNA-1">
    <property type="protein sequence ID" value="ALUE_0000571401-mRNA-1"/>
    <property type="gene ID" value="ALUE_0000571401"/>
</dbReference>
<keyword evidence="1" id="KW-1185">Reference proteome</keyword>
<dbReference type="Proteomes" id="UP000036681">
    <property type="component" value="Unplaced"/>
</dbReference>
<protein>
    <submittedName>
        <fullName evidence="2">Uncharacterized protein</fullName>
    </submittedName>
</protein>
<evidence type="ECO:0000313" key="2">
    <source>
        <dbReference type="WBParaSite" id="ALUE_0000571401-mRNA-1"/>
    </source>
</evidence>
<proteinExistence type="predicted"/>
<evidence type="ECO:0000313" key="1">
    <source>
        <dbReference type="Proteomes" id="UP000036681"/>
    </source>
</evidence>
<sequence>MQSCAECPYTDSSLLTCISALPLVEKSSTKFRVLAGEHNSCTKKIGDPSGNLQDLAIPQDADFRASQRWFIRKFNPGLANNEGVTATVDRLANSCDDVLKTPLDLFRLPVWSATPTAVLRFSAWRIGWDVLRLNCTTDFPP</sequence>
<reference evidence="2" key="1">
    <citation type="submission" date="2017-02" db="UniProtKB">
        <authorList>
            <consortium name="WormBaseParasite"/>
        </authorList>
    </citation>
    <scope>IDENTIFICATION</scope>
</reference>
<name>A0A0M3HT11_ASCLU</name>